<evidence type="ECO:0000313" key="2">
    <source>
        <dbReference type="Proteomes" id="UP000247152"/>
    </source>
</evidence>
<name>A0A317TZL1_9GAMM</name>
<accession>A0A317TZL1</accession>
<dbReference type="Proteomes" id="UP000247152">
    <property type="component" value="Unassembled WGS sequence"/>
</dbReference>
<protein>
    <submittedName>
        <fullName evidence="1">Uncharacterized protein</fullName>
    </submittedName>
</protein>
<comment type="caution">
    <text evidence="1">The sequence shown here is derived from an EMBL/GenBank/DDBJ whole genome shotgun (WGS) entry which is preliminary data.</text>
</comment>
<dbReference type="EMBL" id="QHJG01000036">
    <property type="protein sequence ID" value="PWY54385.1"/>
    <property type="molecule type" value="Genomic_DNA"/>
</dbReference>
<reference evidence="1 2" key="1">
    <citation type="submission" date="2018-05" db="EMBL/GenBank/DDBJ databases">
        <title>Legionella qingyii sp.nov., whole genome shotgun sequence.</title>
        <authorList>
            <person name="Wu H."/>
            <person name="Zhu Q."/>
            <person name="Hu C."/>
        </authorList>
    </citation>
    <scope>NUCLEOTIDE SEQUENCE [LARGE SCALE GENOMIC DNA]</scope>
    <source>
        <strain evidence="1 2">HEB18</strain>
    </source>
</reference>
<dbReference type="AlphaFoldDB" id="A0A317TZL1"/>
<organism evidence="1 2">
    <name type="scientific">Legionella qingyii</name>
    <dbReference type="NCBI Taxonomy" id="2184757"/>
    <lineage>
        <taxon>Bacteria</taxon>
        <taxon>Pseudomonadati</taxon>
        <taxon>Pseudomonadota</taxon>
        <taxon>Gammaproteobacteria</taxon>
        <taxon>Legionellales</taxon>
        <taxon>Legionellaceae</taxon>
        <taxon>Legionella</taxon>
    </lineage>
</organism>
<evidence type="ECO:0000313" key="1">
    <source>
        <dbReference type="EMBL" id="PWY54385.1"/>
    </source>
</evidence>
<dbReference type="RefSeq" id="WP_110143815.1">
    <property type="nucleotide sequence ID" value="NZ_QHJG01000036.1"/>
</dbReference>
<sequence>MVEAAEVEEVVVCRYLMSEQEVVRSSVTNYVPDKVEVVVFLVTIKVTLPKEPVTLPVLAVRD</sequence>
<gene>
    <name evidence="1" type="ORF">DGG96_17405</name>
</gene>
<proteinExistence type="predicted"/>